<dbReference type="GO" id="GO:0043130">
    <property type="term" value="F:ubiquitin binding"/>
    <property type="evidence" value="ECO:0007669"/>
    <property type="project" value="TreeGrafter"/>
</dbReference>
<sequence length="459" mass="49477">STDGERVYFRVTDVADKGSTPKLREGDEVTFTIKSGADRKPKAVAIIKVPQGTLPPKQVRIIDQAIVERASYRSSQKSHHHHHHKKHQTSAVTSTAGKLKQLCLAADNSSTADEIADDDNQGGGEDDGGEDGGRHGWMYHVEDQVDPSAVLRPGDIVMCQVVGKSKQATQVTLVSSSARTGVVELVNVQGGTIVVAAAGTATSSEQSVAADQERVAYVNKSLLLLHGGHHDRKALNVGDKVEFAIAQPLGDKPAMATHIVRVEVSHVLMLALALSSSSSHAWWSLSATLLTDVSAGRWEVVLAAVQTSPRLGHEVDEHGMSLLHYMCMHPALPVDVVYSYLKAVPGAIETLHRGKALRHVTQCSDEVLAALAAAGYPHCAVRHPVTLPSRWKEKPMCGLCFTAFSIVNRRHHCRRCGESVCSTHSKHKGHVLGGGLHDLARICDRCHAQDNMTNQLGHN</sequence>
<dbReference type="InterPro" id="IPR017455">
    <property type="entry name" value="Znf_FYVE-rel"/>
</dbReference>
<dbReference type="InterPro" id="IPR011011">
    <property type="entry name" value="Znf_FYVE_PHD"/>
</dbReference>
<evidence type="ECO:0000259" key="6">
    <source>
        <dbReference type="PROSITE" id="PS50178"/>
    </source>
</evidence>
<evidence type="ECO:0000259" key="7">
    <source>
        <dbReference type="PROSITE" id="PS51857"/>
    </source>
</evidence>
<dbReference type="InterPro" id="IPR000306">
    <property type="entry name" value="Znf_FYVE"/>
</dbReference>
<gene>
    <name evidence="8" type="ORF">DYB31_013895</name>
</gene>
<dbReference type="Gene3D" id="3.30.40.10">
    <property type="entry name" value="Zinc/RING finger domain, C3HC4 (zinc finger)"/>
    <property type="match status" value="1"/>
</dbReference>
<proteinExistence type="predicted"/>
<dbReference type="SUPFAM" id="SSF57903">
    <property type="entry name" value="FYVE/PHD zinc finger"/>
    <property type="match status" value="1"/>
</dbReference>
<dbReference type="Gene3D" id="2.40.50.140">
    <property type="entry name" value="Nucleic acid-binding proteins"/>
    <property type="match status" value="1"/>
</dbReference>
<keyword evidence="2 4" id="KW-0863">Zinc-finger</keyword>
<evidence type="ECO:0000256" key="1">
    <source>
        <dbReference type="ARBA" id="ARBA00022723"/>
    </source>
</evidence>
<dbReference type="GO" id="GO:0033565">
    <property type="term" value="C:ESCRT-0 complex"/>
    <property type="evidence" value="ECO:0007669"/>
    <property type="project" value="TreeGrafter"/>
</dbReference>
<keyword evidence="1" id="KW-0479">Metal-binding</keyword>
<comment type="caution">
    <text evidence="8">The sequence shown here is derived from an EMBL/GenBank/DDBJ whole genome shotgun (WGS) entry which is preliminary data.</text>
</comment>
<evidence type="ECO:0000256" key="4">
    <source>
        <dbReference type="PROSITE-ProRule" id="PRU00091"/>
    </source>
</evidence>
<accession>A0A397FR75</accession>
<feature type="region of interest" description="Disordered" evidence="5">
    <location>
        <begin position="71"/>
        <end position="93"/>
    </location>
</feature>
<dbReference type="GO" id="GO:0006623">
    <property type="term" value="P:protein targeting to vacuole"/>
    <property type="evidence" value="ECO:0007669"/>
    <property type="project" value="TreeGrafter"/>
</dbReference>
<dbReference type="GO" id="GO:0032266">
    <property type="term" value="F:phosphatidylinositol-3-phosphate binding"/>
    <property type="evidence" value="ECO:0007669"/>
    <property type="project" value="TreeGrafter"/>
</dbReference>
<evidence type="ECO:0000313" key="9">
    <source>
        <dbReference type="Proteomes" id="UP000266196"/>
    </source>
</evidence>
<dbReference type="CDD" id="cd15760">
    <property type="entry name" value="FYVE_scVPS27p_like"/>
    <property type="match status" value="1"/>
</dbReference>
<feature type="domain" description="FYVE-type" evidence="6">
    <location>
        <begin position="391"/>
        <end position="451"/>
    </location>
</feature>
<dbReference type="InterPro" id="IPR013083">
    <property type="entry name" value="Znf_RING/FYVE/PHD"/>
</dbReference>
<dbReference type="EMBL" id="QUTE01006040">
    <property type="protein sequence ID" value="RHZ34060.1"/>
    <property type="molecule type" value="Genomic_DNA"/>
</dbReference>
<feature type="region of interest" description="Disordered" evidence="5">
    <location>
        <begin position="110"/>
        <end position="137"/>
    </location>
</feature>
<dbReference type="GO" id="GO:0008270">
    <property type="term" value="F:zinc ion binding"/>
    <property type="evidence" value="ECO:0007669"/>
    <property type="project" value="UniProtKB-KW"/>
</dbReference>
<dbReference type="Pfam" id="PF01363">
    <property type="entry name" value="FYVE"/>
    <property type="match status" value="1"/>
</dbReference>
<keyword evidence="3" id="KW-0862">Zinc</keyword>
<dbReference type="VEuPathDB" id="FungiDB:H257_11824"/>
<dbReference type="InterPro" id="IPR012340">
    <property type="entry name" value="NA-bd_OB-fold"/>
</dbReference>
<feature type="domain" description="CSD" evidence="7">
    <location>
        <begin position="1"/>
        <end position="48"/>
    </location>
</feature>
<dbReference type="SMART" id="SM00064">
    <property type="entry name" value="FYVE"/>
    <property type="match status" value="1"/>
</dbReference>
<dbReference type="PANTHER" id="PTHR47794">
    <property type="entry name" value="VACUOLAR PROTEIN SORTING-ASSOCIATED PROTEIN 27"/>
    <property type="match status" value="1"/>
</dbReference>
<dbReference type="InterPro" id="IPR002059">
    <property type="entry name" value="CSP_DNA-bd"/>
</dbReference>
<protein>
    <recommendedName>
        <fullName evidence="10">FYVE-type domain-containing protein</fullName>
    </recommendedName>
</protein>
<dbReference type="PROSITE" id="PS51857">
    <property type="entry name" value="CSD_2"/>
    <property type="match status" value="1"/>
</dbReference>
<dbReference type="Proteomes" id="UP000266196">
    <property type="component" value="Unassembled WGS sequence"/>
</dbReference>
<dbReference type="PROSITE" id="PS50178">
    <property type="entry name" value="ZF_FYVE"/>
    <property type="match status" value="1"/>
</dbReference>
<evidence type="ECO:0000256" key="5">
    <source>
        <dbReference type="SAM" id="MobiDB-lite"/>
    </source>
</evidence>
<evidence type="ECO:0000256" key="3">
    <source>
        <dbReference type="ARBA" id="ARBA00022833"/>
    </source>
</evidence>
<organism evidence="8 9">
    <name type="scientific">Aphanomyces astaci</name>
    <name type="common">Crayfish plague agent</name>
    <dbReference type="NCBI Taxonomy" id="112090"/>
    <lineage>
        <taxon>Eukaryota</taxon>
        <taxon>Sar</taxon>
        <taxon>Stramenopiles</taxon>
        <taxon>Oomycota</taxon>
        <taxon>Saprolegniomycetes</taxon>
        <taxon>Saprolegniales</taxon>
        <taxon>Verrucalvaceae</taxon>
        <taxon>Aphanomyces</taxon>
    </lineage>
</organism>
<dbReference type="AlphaFoldDB" id="A0A397FR75"/>
<reference evidence="8 9" key="1">
    <citation type="submission" date="2018-08" db="EMBL/GenBank/DDBJ databases">
        <title>Aphanomyces genome sequencing and annotation.</title>
        <authorList>
            <person name="Minardi D."/>
            <person name="Oidtmann B."/>
            <person name="Van Der Giezen M."/>
            <person name="Studholme D.J."/>
        </authorList>
    </citation>
    <scope>NUCLEOTIDE SEQUENCE [LARGE SCALE GENOMIC DNA]</scope>
    <source>
        <strain evidence="8 9">197901</strain>
    </source>
</reference>
<feature type="compositionally biased region" description="Acidic residues" evidence="5">
    <location>
        <begin position="114"/>
        <end position="130"/>
    </location>
</feature>
<evidence type="ECO:0008006" key="10">
    <source>
        <dbReference type="Google" id="ProtNLM"/>
    </source>
</evidence>
<dbReference type="GO" id="GO:0043328">
    <property type="term" value="P:protein transport to vacuole involved in ubiquitin-dependent protein catabolic process via the multivesicular body sorting pathway"/>
    <property type="evidence" value="ECO:0007669"/>
    <property type="project" value="TreeGrafter"/>
</dbReference>
<evidence type="ECO:0000256" key="2">
    <source>
        <dbReference type="ARBA" id="ARBA00022771"/>
    </source>
</evidence>
<name>A0A397FR75_APHAT</name>
<dbReference type="PANTHER" id="PTHR47794:SF1">
    <property type="entry name" value="VACUOLAR PROTEIN SORTING-ASSOCIATED PROTEIN 27"/>
    <property type="match status" value="1"/>
</dbReference>
<feature type="non-terminal residue" evidence="8">
    <location>
        <position position="1"/>
    </location>
</feature>
<evidence type="ECO:0000313" key="8">
    <source>
        <dbReference type="EMBL" id="RHZ34060.1"/>
    </source>
</evidence>
<dbReference type="GO" id="GO:0003676">
    <property type="term" value="F:nucleic acid binding"/>
    <property type="evidence" value="ECO:0007669"/>
    <property type="project" value="InterPro"/>
</dbReference>
<feature type="compositionally biased region" description="Basic residues" evidence="5">
    <location>
        <begin position="76"/>
        <end position="88"/>
    </location>
</feature>